<evidence type="ECO:0008006" key="4">
    <source>
        <dbReference type="Google" id="ProtNLM"/>
    </source>
</evidence>
<keyword evidence="1" id="KW-0732">Signal</keyword>
<dbReference type="RefSeq" id="WP_167272048.1">
    <property type="nucleotide sequence ID" value="NZ_JAASQJ010000003.1"/>
</dbReference>
<accession>A0ABX0UML6</accession>
<proteinExistence type="predicted"/>
<dbReference type="InterPro" id="IPR032710">
    <property type="entry name" value="NTF2-like_dom_sf"/>
</dbReference>
<organism evidence="2 3">
    <name type="scientific">Dyadobacter arcticus</name>
    <dbReference type="NCBI Taxonomy" id="1078754"/>
    <lineage>
        <taxon>Bacteria</taxon>
        <taxon>Pseudomonadati</taxon>
        <taxon>Bacteroidota</taxon>
        <taxon>Cytophagia</taxon>
        <taxon>Cytophagales</taxon>
        <taxon>Spirosomataceae</taxon>
        <taxon>Dyadobacter</taxon>
    </lineage>
</organism>
<protein>
    <recommendedName>
        <fullName evidence="4">DUF4440 domain-containing protein</fullName>
    </recommendedName>
</protein>
<comment type="caution">
    <text evidence="2">The sequence shown here is derived from an EMBL/GenBank/DDBJ whole genome shotgun (WGS) entry which is preliminary data.</text>
</comment>
<sequence length="149" mass="17114">MKKSILLILSALFPFLLQAQSKPAEGDISVQQTVVNMFAKLADQDSVGIRNYCTSDVVLYENGQIWTLDSLIKKGITANIGTNFKRTNKFDFINTTIRENTAWVSYNLYSVMERGERKTSVHWMETVILIKEKKQWKIKVLHSTLIKRA</sequence>
<feature type="signal peptide" evidence="1">
    <location>
        <begin position="1"/>
        <end position="19"/>
    </location>
</feature>
<gene>
    <name evidence="2" type="ORF">FHS68_003388</name>
</gene>
<evidence type="ECO:0000313" key="3">
    <source>
        <dbReference type="Proteomes" id="UP001179181"/>
    </source>
</evidence>
<dbReference type="Gene3D" id="3.10.450.50">
    <property type="match status" value="1"/>
</dbReference>
<feature type="chain" id="PRO_5046206932" description="DUF4440 domain-containing protein" evidence="1">
    <location>
        <begin position="20"/>
        <end position="149"/>
    </location>
</feature>
<dbReference type="Proteomes" id="UP001179181">
    <property type="component" value="Unassembled WGS sequence"/>
</dbReference>
<dbReference type="EMBL" id="JAASQJ010000003">
    <property type="protein sequence ID" value="NIJ54206.1"/>
    <property type="molecule type" value="Genomic_DNA"/>
</dbReference>
<evidence type="ECO:0000313" key="2">
    <source>
        <dbReference type="EMBL" id="NIJ54206.1"/>
    </source>
</evidence>
<dbReference type="SUPFAM" id="SSF54427">
    <property type="entry name" value="NTF2-like"/>
    <property type="match status" value="1"/>
</dbReference>
<name>A0ABX0UML6_9BACT</name>
<evidence type="ECO:0000256" key="1">
    <source>
        <dbReference type="SAM" id="SignalP"/>
    </source>
</evidence>
<reference evidence="2 3" key="1">
    <citation type="submission" date="2020-03" db="EMBL/GenBank/DDBJ databases">
        <title>Genomic Encyclopedia of Type Strains, Phase IV (KMG-IV): sequencing the most valuable type-strain genomes for metagenomic binning, comparative biology and taxonomic classification.</title>
        <authorList>
            <person name="Goeker M."/>
        </authorList>
    </citation>
    <scope>NUCLEOTIDE SEQUENCE [LARGE SCALE GENOMIC DNA]</scope>
    <source>
        <strain evidence="2 3">DSM 102865</strain>
    </source>
</reference>
<keyword evidence="3" id="KW-1185">Reference proteome</keyword>